<dbReference type="STRING" id="401562.NS365_20595"/>
<dbReference type="Pfam" id="PF21075">
    <property type="entry name" value="GDH_ACT1"/>
    <property type="match status" value="1"/>
</dbReference>
<organism evidence="7 8">
    <name type="scientific">Aureimonas ureilytica</name>
    <dbReference type="NCBI Taxonomy" id="401562"/>
    <lineage>
        <taxon>Bacteria</taxon>
        <taxon>Pseudomonadati</taxon>
        <taxon>Pseudomonadota</taxon>
        <taxon>Alphaproteobacteria</taxon>
        <taxon>Hyphomicrobiales</taxon>
        <taxon>Aurantimonadaceae</taxon>
        <taxon>Aureimonas</taxon>
    </lineage>
</organism>
<dbReference type="SUPFAM" id="SSF51735">
    <property type="entry name" value="NAD(P)-binding Rossmann-fold domains"/>
    <property type="match status" value="1"/>
</dbReference>
<dbReference type="InterPro" id="IPR049062">
    <property type="entry name" value="NAD_Glu_DH_ACT2"/>
</dbReference>
<proteinExistence type="predicted"/>
<evidence type="ECO:0000259" key="3">
    <source>
        <dbReference type="Pfam" id="PF21074"/>
    </source>
</evidence>
<dbReference type="GO" id="GO:0004069">
    <property type="term" value="F:L-aspartate:2-oxoglutarate aminotransferase activity"/>
    <property type="evidence" value="ECO:0007669"/>
    <property type="project" value="InterPro"/>
</dbReference>
<dbReference type="Pfam" id="PF21073">
    <property type="entry name" value="GDH_HM1"/>
    <property type="match status" value="1"/>
</dbReference>
<dbReference type="PANTHER" id="PTHR43403">
    <property type="entry name" value="NAD-SPECIFIC GLUTAMATE DEHYDROGENASE"/>
    <property type="match status" value="1"/>
</dbReference>
<dbReference type="PATRIC" id="fig|401562.3.peg.5022"/>
<dbReference type="GO" id="GO:0004352">
    <property type="term" value="F:glutamate dehydrogenase (NAD+) activity"/>
    <property type="evidence" value="ECO:0007669"/>
    <property type="project" value="InterPro"/>
</dbReference>
<dbReference type="GO" id="GO:0006538">
    <property type="term" value="P:L-glutamate catabolic process"/>
    <property type="evidence" value="ECO:0007669"/>
    <property type="project" value="InterPro"/>
</dbReference>
<keyword evidence="1" id="KW-0560">Oxidoreductase</keyword>
<dbReference type="SUPFAM" id="SSF53223">
    <property type="entry name" value="Aminoacid dehydrogenase-like, N-terminal domain"/>
    <property type="match status" value="1"/>
</dbReference>
<evidence type="ECO:0000259" key="2">
    <source>
        <dbReference type="Pfam" id="PF05088"/>
    </source>
</evidence>
<dbReference type="InterPro" id="IPR049059">
    <property type="entry name" value="NAD_Glu_DH_HM1"/>
</dbReference>
<sequence length="1616" mass="175919">MLEAVLSRLGPGGPAARLAPLLFARPPAEDLAPFDPAFLARMAERASELLAGHRPGQSTVVVERLSEGARLGQGVTLVTLVHDDMAFLFDSVTACIATSAPAIHAVSHPVLDVTRDATGAITQFHAAGRDGSGGERVSLIQVAIEPTAEPKAEAALAGDLEAILTEVGIVNRDHRAMYARVEDAAREIEARAASESDPQRAGDEREGAALLRWLCDDNFIFFGLRDFTYYPAGEALRRNEGTELGILTNPDVRVLRREAPGSATSAEVRAFLEDPAPLIVAKANARSRVHRRVYMDYIGIKRRDAEGRLVGETRIVGLFTSGVYTASVLSIPLLRRKAEAVIERFAFSPRSHSAKALRVALDSYSRDEMFQIDTDLLERFIGVVTELGERPRIRVLPRIDRFDRFASVLVFVPRERYDARLRDEIGLLLAERYDGHVSAWYPAFPEGSLASIHFIIGRRGGVTPQPDPADLEAEIANLARDWMLGFERSSAAAGRYDALMALAPGLPDGYRDLVPPDEAVGDALHILALSHEERLAADFYRRETDGADVLRLRLYNYAEPLSLSRRVPILENMGFSAVAERSFEVRRPDETTVWLHDMELVLRAGGAITLPDGGAALEATFAAVTDGRIENDGFNALIFAAGLDWRMANVLRAYARYIRQTGFAYTDAFIAQVLERQPAIARDLAELFTASFDPSKAGREDALPDDLKGDGEAERAAKRGALAILQRLRASLDALETLDEDRVARRLLSAILATLRTNFYAVTKVSADPNSRPAQVDPALAFKFDPHLLEGVPAPVPYREIFVFDARVEGVHLRFGPVARGGLRWSDRSQDYRTEVLGLVKAQQVKNAVIVPVGSKGGFYPKRLPDPAQRDVWFEAGRSAYIVFIASLLSVTDNIDAAGETVTPDGVVRLDDLDPYFVVAADKGTATFSDTANAVAEARGFWLGDAFASGGSAGYDHKAMGITARGAWEAVKRHFREMGSGDKAWDIQSEPFTTVGCGDMSGDVFGNGMLLSEKTRLVAAFDHRDIFIDPQPDTAASYAERRRLFDLPRSSWNDYDRSKISAGGGVFSRREKRITLSAEAAEAIGWDKRSGTPQEVISAILRAPVDLLWFGGIGTYVRARTETNQDVGDRANDAVRITGRDIRAKVVGEGANLALTQQARIEAARSGVRLNTDAIDNSAGVNTSDVEVNIKIALRAAMAAERLSRPDRDTLLASMTDDVARLVLSNNYEQTLALSLEQRAGTSRLALQTRLMNVLEETGALDRAVENLPSDAAIADLRAKGQSLTRPELAVLLAYAKIDLFNGIVSGPLPDDSYLHERLVSYFPPAMRESFAAEIDGHRLRREIVATRLANDLVNRLGPSFAVVLRDATGRNASAVCQGFVLAADGFEVHDLLKRIDALDNALSGEVQNELYAAVSTFLQRVTVGLVRAGATDLGPAVAALRERVRLLKPQLVGLASERARQAFEAAESGLVERGIPQDLATDLALLPLLALVPDMDAVSRETSQPIEAVVRALFELSHALRIGQLENALGTLRPTDYYETLALERAASQIARERRRLTVLALRNGNGEDPVGSWLASQGDALRDASEQMARLAGTGETSVSRLTLAAGLLQDLGH</sequence>
<evidence type="ECO:0000313" key="8">
    <source>
        <dbReference type="Proteomes" id="UP000078272"/>
    </source>
</evidence>
<evidence type="ECO:0000256" key="1">
    <source>
        <dbReference type="ARBA" id="ARBA00023002"/>
    </source>
</evidence>
<reference evidence="7 8" key="1">
    <citation type="journal article" date="2016" name="Front. Microbiol.">
        <title>Genomic Resource of Rice Seed Associated Bacteria.</title>
        <authorList>
            <person name="Midha S."/>
            <person name="Bansal K."/>
            <person name="Sharma S."/>
            <person name="Kumar N."/>
            <person name="Patil P.P."/>
            <person name="Chaudhry V."/>
            <person name="Patil P.B."/>
        </authorList>
    </citation>
    <scope>NUCLEOTIDE SEQUENCE [LARGE SCALE GENOMIC DNA]</scope>
    <source>
        <strain evidence="7 8">NS226</strain>
    </source>
</reference>
<dbReference type="Gene3D" id="3.40.50.720">
    <property type="entry name" value="NAD(P)-binding Rossmann-like Domain"/>
    <property type="match status" value="1"/>
</dbReference>
<feature type="domain" description="NAD-glutamate dehydrogenase N-terminal ACT1" evidence="4">
    <location>
        <begin position="21"/>
        <end position="159"/>
    </location>
</feature>
<feature type="domain" description="NAD-glutamate dehydrogenase ACT3" evidence="6">
    <location>
        <begin position="535"/>
        <end position="608"/>
    </location>
</feature>
<protein>
    <submittedName>
        <fullName evidence="7">NAD-glutamate dehydrogenase</fullName>
    </submittedName>
</protein>
<comment type="caution">
    <text evidence="7">The sequence shown here is derived from an EMBL/GenBank/DDBJ whole genome shotgun (WGS) entry which is preliminary data.</text>
</comment>
<dbReference type="InterPro" id="IPR028971">
    <property type="entry name" value="NAD-GDH_cat"/>
</dbReference>
<dbReference type="Pfam" id="PF21076">
    <property type="entry name" value="GDH_ACT2"/>
    <property type="match status" value="1"/>
</dbReference>
<dbReference type="PANTHER" id="PTHR43403:SF1">
    <property type="entry name" value="NAD-SPECIFIC GLUTAMATE DEHYDROGENASE"/>
    <property type="match status" value="1"/>
</dbReference>
<dbReference type="InterPro" id="IPR036291">
    <property type="entry name" value="NAD(P)-bd_dom_sf"/>
</dbReference>
<dbReference type="InterPro" id="IPR048381">
    <property type="entry name" value="GDH_C"/>
</dbReference>
<dbReference type="Proteomes" id="UP000078272">
    <property type="component" value="Unassembled WGS sequence"/>
</dbReference>
<evidence type="ECO:0000313" key="7">
    <source>
        <dbReference type="EMBL" id="KTQ81879.1"/>
    </source>
</evidence>
<dbReference type="Pfam" id="PF21077">
    <property type="entry name" value="GDH_ACT3"/>
    <property type="match status" value="1"/>
</dbReference>
<accession>A0A175R1G8</accession>
<feature type="domain" description="NAD-glutamate dehydrogenase ACT2" evidence="5">
    <location>
        <begin position="394"/>
        <end position="482"/>
    </location>
</feature>
<dbReference type="InterPro" id="IPR049056">
    <property type="entry name" value="NAD_Glu_DH_HM3"/>
</dbReference>
<dbReference type="InterPro" id="IPR024727">
    <property type="entry name" value="NAD_Glu_DH_N_ACT1"/>
</dbReference>
<gene>
    <name evidence="7" type="ORF">NS226_22565</name>
</gene>
<evidence type="ECO:0000259" key="5">
    <source>
        <dbReference type="Pfam" id="PF21076"/>
    </source>
</evidence>
<feature type="domain" description="NAD-glutamate dehydrogenase catalytic" evidence="2">
    <location>
        <begin position="728"/>
        <end position="1236"/>
    </location>
</feature>
<feature type="domain" description="NAD-specific glutamate dehydrogenase C-terminal" evidence="3">
    <location>
        <begin position="1281"/>
        <end position="1612"/>
    </location>
</feature>
<dbReference type="InterPro" id="IPR046346">
    <property type="entry name" value="Aminoacid_DH-like_N_sf"/>
</dbReference>
<dbReference type="InterPro" id="IPR049064">
    <property type="entry name" value="NAD_Glu_DH_ACT3"/>
</dbReference>
<evidence type="ECO:0000259" key="6">
    <source>
        <dbReference type="Pfam" id="PF21077"/>
    </source>
</evidence>
<name>A0A175R1G8_9HYPH</name>
<dbReference type="Pfam" id="PF05088">
    <property type="entry name" value="Bac_GDH_CD"/>
    <property type="match status" value="1"/>
</dbReference>
<evidence type="ECO:0000259" key="4">
    <source>
        <dbReference type="Pfam" id="PF21075"/>
    </source>
</evidence>
<dbReference type="PIRSF" id="PIRSF036761">
    <property type="entry name" value="GDH_Mll4104"/>
    <property type="match status" value="1"/>
</dbReference>
<dbReference type="EMBL" id="LDPZ01000082">
    <property type="protein sequence ID" value="KTQ81879.1"/>
    <property type="molecule type" value="Genomic_DNA"/>
</dbReference>
<dbReference type="eggNOG" id="COG2902">
    <property type="taxonomic scope" value="Bacteria"/>
</dbReference>
<dbReference type="InterPro" id="IPR007780">
    <property type="entry name" value="NAD_Glu_DH_bac"/>
</dbReference>
<dbReference type="Pfam" id="PF21078">
    <property type="entry name" value="GDH_HM3"/>
    <property type="match status" value="1"/>
</dbReference>
<dbReference type="Pfam" id="PF21074">
    <property type="entry name" value="GDH_C"/>
    <property type="match status" value="1"/>
</dbReference>